<evidence type="ECO:0000313" key="1">
    <source>
        <dbReference type="EMBL" id="WIX08734.1"/>
    </source>
</evidence>
<protein>
    <submittedName>
        <fullName evidence="1">Uncharacterized protein</fullName>
    </submittedName>
</protein>
<sequence length="104" mass="11477">MQIVLAFGVAHAHPACNFIQAAQTADTVQLRIQRTYTDTRTRQPAGREIGIGIYIDIGFDIAAAHCRFLRPLHRFIVIFRQSVDQNDNAGLVAGVVITTSNQIT</sequence>
<evidence type="ECO:0000313" key="2">
    <source>
        <dbReference type="Proteomes" id="UP001228059"/>
    </source>
</evidence>
<dbReference type="Proteomes" id="UP001228059">
    <property type="component" value="Chromosome"/>
</dbReference>
<dbReference type="AlphaFoldDB" id="A0AAJ6GY57"/>
<dbReference type="RefSeq" id="WP_241443416.1">
    <property type="nucleotide sequence ID" value="NZ_CP127225.1"/>
</dbReference>
<reference evidence="1 2" key="1">
    <citation type="submission" date="2023-05" db="EMBL/GenBank/DDBJ databases">
        <title>Complete Genome Resource of Xanthomonas oryzae pv. leersiae Strain YNJC Isolated From Plateau Japonica Rice in Southwest China.</title>
        <authorList>
            <person name="Aa X."/>
            <person name="Mei L."/>
            <person name="Liu P."/>
            <person name="Yang Y."/>
            <person name="Tang C."/>
            <person name="Zhang F."/>
            <person name="Dong C."/>
            <person name="Wang B."/>
            <person name="Chen X."/>
            <person name="Dai L."/>
        </authorList>
    </citation>
    <scope>NUCLEOTIDE SEQUENCE [LARGE SCALE GENOMIC DNA]</scope>
    <source>
        <strain evidence="1 2">YNJC</strain>
    </source>
</reference>
<organism evidence="1 2">
    <name type="scientific">Xanthomonas oryzae pv. leersiae</name>
    <dbReference type="NCBI Taxonomy" id="3112258"/>
    <lineage>
        <taxon>Bacteria</taxon>
        <taxon>Pseudomonadati</taxon>
        <taxon>Pseudomonadota</taxon>
        <taxon>Gammaproteobacteria</taxon>
        <taxon>Lysobacterales</taxon>
        <taxon>Lysobacteraceae</taxon>
        <taxon>Xanthomonas</taxon>
    </lineage>
</organism>
<proteinExistence type="predicted"/>
<dbReference type="EMBL" id="CP127225">
    <property type="protein sequence ID" value="WIX08734.1"/>
    <property type="molecule type" value="Genomic_DNA"/>
</dbReference>
<name>A0AAJ6GY57_9XANT</name>
<accession>A0AAJ6GY57</accession>
<gene>
    <name evidence="1" type="ORF">QN060_14215</name>
</gene>